<dbReference type="STRING" id="35814.BBB42_05705"/>
<dbReference type="Proteomes" id="UP000026682">
    <property type="component" value="Unassembled WGS sequence"/>
</dbReference>
<dbReference type="SUPFAM" id="SSF109854">
    <property type="entry name" value="DinB/YfiT-like putative metalloenzymes"/>
    <property type="match status" value="1"/>
</dbReference>
<dbReference type="InterPro" id="IPR024775">
    <property type="entry name" value="DinB-like"/>
</dbReference>
<evidence type="ECO:0000259" key="5">
    <source>
        <dbReference type="Pfam" id="PF12867"/>
    </source>
</evidence>
<dbReference type="InterPro" id="IPR042095">
    <property type="entry name" value="SUMF_sf"/>
</dbReference>
<sequence length="439" mass="49260">MMSARPFAASNVTCALTHPHSVAAPADAAARLLQMRAMTEALAAPLTAEDCQAQSMPDCSPVKWHLAHTTWFFETFVLARHDPRYRARHPQYRVLFNSYYQAVGDRHPRPQRGLLTRPSLKEVLDYRHEVEHAVANLLTQHPGDDALHQIVELGINHEEQHQELILTDLKHLLSCNPALPAYLPAAGLTLPPATPTGWTRYAGGQTRIGHSGDGFAFDNECPAHDVLLPSFHLANRLVTQYEYLQFMLDGGYRRPDLWLSQGWDTVCAQGWRAPLYWQGQQDEWQAFTLAGLQPLDLQAPVCHVSYFEADAYARWSRVRLPREAEWELAALRHPAATANLLESGHYAPCPAPRPGVAGGPVQLIGDVWEWTASAYDAYPGFHAAAGAIGEYNGKFMCNQYVLRGGSCVTPQRHIRNTYRNFFPPEARWQFSGIRLARDN</sequence>
<feature type="domain" description="Sulfatase-modifying factor enzyme-like" evidence="4">
    <location>
        <begin position="197"/>
        <end position="330"/>
    </location>
</feature>
<dbReference type="InterPro" id="IPR051043">
    <property type="entry name" value="Sulfatase_Mod_Factor_Kinase"/>
</dbReference>
<dbReference type="PANTHER" id="PTHR23150">
    <property type="entry name" value="SULFATASE MODIFYING FACTOR 1, 2"/>
    <property type="match status" value="1"/>
</dbReference>
<dbReference type="Pfam" id="PF12867">
    <property type="entry name" value="DinB_2"/>
    <property type="match status" value="1"/>
</dbReference>
<keyword evidence="1" id="KW-0560">Oxidoreductase</keyword>
<evidence type="ECO:0000256" key="3">
    <source>
        <dbReference type="ARBA" id="ARBA00037882"/>
    </source>
</evidence>
<dbReference type="InterPro" id="IPR016187">
    <property type="entry name" value="CTDL_fold"/>
</dbReference>
<name>A0A158MAC9_9BORD</name>
<dbReference type="InterPro" id="IPR017806">
    <property type="entry name" value="EgtB"/>
</dbReference>
<feature type="domain" description="DinB-like" evidence="5">
    <location>
        <begin position="32"/>
        <end position="164"/>
    </location>
</feature>
<dbReference type="SUPFAM" id="SSF56436">
    <property type="entry name" value="C-type lectin-like"/>
    <property type="match status" value="1"/>
</dbReference>
<evidence type="ECO:0000256" key="1">
    <source>
        <dbReference type="ARBA" id="ARBA00023002"/>
    </source>
</evidence>
<dbReference type="Gene3D" id="3.90.1580.10">
    <property type="entry name" value="paralog of FGE (formylglycine-generating enzyme)"/>
    <property type="match status" value="1"/>
</dbReference>
<dbReference type="InterPro" id="IPR034660">
    <property type="entry name" value="DinB/YfiT-like"/>
</dbReference>
<protein>
    <submittedName>
        <fullName evidence="6">Ergothioneine biosynthesis protein EgtB</fullName>
    </submittedName>
</protein>
<evidence type="ECO:0000256" key="2">
    <source>
        <dbReference type="ARBA" id="ARBA00023004"/>
    </source>
</evidence>
<keyword evidence="2" id="KW-0408">Iron</keyword>
<comment type="caution">
    <text evidence="6">The sequence shown here is derived from an EMBL/GenBank/DDBJ whole genome shotgun (WGS) entry which is preliminary data.</text>
</comment>
<proteinExistence type="predicted"/>
<accession>A0A158MAC9</accession>
<evidence type="ECO:0000259" key="4">
    <source>
        <dbReference type="Pfam" id="PF03781"/>
    </source>
</evidence>
<gene>
    <name evidence="6" type="primary">egtB</name>
    <name evidence="6" type="ORF">L497_0476</name>
</gene>
<dbReference type="InterPro" id="IPR005532">
    <property type="entry name" value="SUMF_dom"/>
</dbReference>
<evidence type="ECO:0000313" key="7">
    <source>
        <dbReference type="Proteomes" id="UP000026682"/>
    </source>
</evidence>
<dbReference type="NCBIfam" id="TIGR03440">
    <property type="entry name" value="egtB_TIGR03440"/>
    <property type="match status" value="1"/>
</dbReference>
<organism evidence="6 7">
    <name type="scientific">Bordetella holmesii CDC-H585-BH</name>
    <dbReference type="NCBI Taxonomy" id="1331206"/>
    <lineage>
        <taxon>Bacteria</taxon>
        <taxon>Pseudomonadati</taxon>
        <taxon>Pseudomonadota</taxon>
        <taxon>Betaproteobacteria</taxon>
        <taxon>Burkholderiales</taxon>
        <taxon>Alcaligenaceae</taxon>
        <taxon>Bordetella</taxon>
    </lineage>
</organism>
<dbReference type="PATRIC" id="fig|1331206.3.peg.316"/>
<dbReference type="GO" id="GO:0052699">
    <property type="term" value="P:ergothioneine biosynthetic process"/>
    <property type="evidence" value="ECO:0007669"/>
    <property type="project" value="InterPro"/>
</dbReference>
<dbReference type="EMBL" id="JFZZ01000013">
    <property type="protein sequence ID" value="KAK99081.1"/>
    <property type="molecule type" value="Genomic_DNA"/>
</dbReference>
<dbReference type="Pfam" id="PF03781">
    <property type="entry name" value="FGE-sulfatase"/>
    <property type="match status" value="2"/>
</dbReference>
<dbReference type="AlphaFoldDB" id="A0A158MAC9"/>
<evidence type="ECO:0000313" key="6">
    <source>
        <dbReference type="EMBL" id="KAK99081.1"/>
    </source>
</evidence>
<feature type="domain" description="Sulfatase-modifying factor enzyme-like" evidence="4">
    <location>
        <begin position="353"/>
        <end position="437"/>
    </location>
</feature>
<reference evidence="6 7" key="1">
    <citation type="submission" date="2014-03" db="EMBL/GenBank/DDBJ databases">
        <title>Genome sequence of Bordetella holmseii.</title>
        <authorList>
            <person name="Harvill E."/>
            <person name="Goodfield L.L."/>
            <person name="Ivanov Y."/>
            <person name="Meyer J.A."/>
            <person name="Newth C."/>
            <person name="Cassiday P."/>
            <person name="Tondella M.L."/>
            <person name="Liao P."/>
            <person name="Zimmerman J."/>
            <person name="Meert K."/>
            <person name="Wessel D."/>
            <person name="Berger J."/>
            <person name="Dean J.M."/>
            <person name="Holubkov R."/>
            <person name="Burr J."/>
            <person name="Liu T."/>
            <person name="Brinkac L.M."/>
            <person name="Sanka R."/>
            <person name="Kim M."/>
            <person name="Losada L."/>
        </authorList>
    </citation>
    <scope>NUCLEOTIDE SEQUENCE [LARGE SCALE GENOMIC DNA]</scope>
    <source>
        <strain evidence="6 7">CDC-H585-BH</strain>
    </source>
</reference>
<comment type="pathway">
    <text evidence="3">Amino-acid biosynthesis; ergothioneine biosynthesis.</text>
</comment>
<dbReference type="PANTHER" id="PTHR23150:SF36">
    <property type="entry name" value="HERCYNINE OXYGENASE"/>
    <property type="match status" value="1"/>
</dbReference>